<dbReference type="AlphaFoldDB" id="A0A9N9JZM9"/>
<evidence type="ECO:0000313" key="2">
    <source>
        <dbReference type="EMBL" id="CAG8801664.1"/>
    </source>
</evidence>
<feature type="region of interest" description="Disordered" evidence="1">
    <location>
        <begin position="1"/>
        <end position="46"/>
    </location>
</feature>
<dbReference type="OrthoDB" id="10383866at2759"/>
<gene>
    <name evidence="2" type="ORF">RFULGI_LOCUS17797</name>
</gene>
<protein>
    <submittedName>
        <fullName evidence="2">1856_t:CDS:1</fullName>
    </submittedName>
</protein>
<keyword evidence="3" id="KW-1185">Reference proteome</keyword>
<evidence type="ECO:0000256" key="1">
    <source>
        <dbReference type="SAM" id="MobiDB-lite"/>
    </source>
</evidence>
<dbReference type="EMBL" id="CAJVPZ010072692">
    <property type="protein sequence ID" value="CAG8801664.1"/>
    <property type="molecule type" value="Genomic_DNA"/>
</dbReference>
<proteinExistence type="predicted"/>
<reference evidence="2" key="1">
    <citation type="submission" date="2021-06" db="EMBL/GenBank/DDBJ databases">
        <authorList>
            <person name="Kallberg Y."/>
            <person name="Tangrot J."/>
            <person name="Rosling A."/>
        </authorList>
    </citation>
    <scope>NUCLEOTIDE SEQUENCE</scope>
    <source>
        <strain evidence="2">IN212</strain>
    </source>
</reference>
<feature type="non-terminal residue" evidence="2">
    <location>
        <position position="1"/>
    </location>
</feature>
<name>A0A9N9JZM9_9GLOM</name>
<evidence type="ECO:0000313" key="3">
    <source>
        <dbReference type="Proteomes" id="UP000789396"/>
    </source>
</evidence>
<sequence length="46" mass="5176">HARPHSIEKSDDKRHAPKGKYIVNSFSRIRPLPTTKLGSPNREPGV</sequence>
<feature type="non-terminal residue" evidence="2">
    <location>
        <position position="46"/>
    </location>
</feature>
<organism evidence="2 3">
    <name type="scientific">Racocetra fulgida</name>
    <dbReference type="NCBI Taxonomy" id="60492"/>
    <lineage>
        <taxon>Eukaryota</taxon>
        <taxon>Fungi</taxon>
        <taxon>Fungi incertae sedis</taxon>
        <taxon>Mucoromycota</taxon>
        <taxon>Glomeromycotina</taxon>
        <taxon>Glomeromycetes</taxon>
        <taxon>Diversisporales</taxon>
        <taxon>Gigasporaceae</taxon>
        <taxon>Racocetra</taxon>
    </lineage>
</organism>
<dbReference type="Proteomes" id="UP000789396">
    <property type="component" value="Unassembled WGS sequence"/>
</dbReference>
<comment type="caution">
    <text evidence="2">The sequence shown here is derived from an EMBL/GenBank/DDBJ whole genome shotgun (WGS) entry which is preliminary data.</text>
</comment>
<feature type="compositionally biased region" description="Basic and acidic residues" evidence="1">
    <location>
        <begin position="1"/>
        <end position="14"/>
    </location>
</feature>
<accession>A0A9N9JZM9</accession>